<accession>A0A1R3IAE9</accession>
<dbReference type="EMBL" id="AWWV01010388">
    <property type="protein sequence ID" value="OMO79481.1"/>
    <property type="molecule type" value="Genomic_DNA"/>
</dbReference>
<name>A0A1R3IAE9_COCAP</name>
<organism evidence="1 2">
    <name type="scientific">Corchorus capsularis</name>
    <name type="common">Jute</name>
    <dbReference type="NCBI Taxonomy" id="210143"/>
    <lineage>
        <taxon>Eukaryota</taxon>
        <taxon>Viridiplantae</taxon>
        <taxon>Streptophyta</taxon>
        <taxon>Embryophyta</taxon>
        <taxon>Tracheophyta</taxon>
        <taxon>Spermatophyta</taxon>
        <taxon>Magnoliopsida</taxon>
        <taxon>eudicotyledons</taxon>
        <taxon>Gunneridae</taxon>
        <taxon>Pentapetalae</taxon>
        <taxon>rosids</taxon>
        <taxon>malvids</taxon>
        <taxon>Malvales</taxon>
        <taxon>Malvaceae</taxon>
        <taxon>Grewioideae</taxon>
        <taxon>Apeibeae</taxon>
        <taxon>Corchorus</taxon>
    </lineage>
</organism>
<dbReference type="Gramene" id="OMO79481">
    <property type="protein sequence ID" value="OMO79481"/>
    <property type="gene ID" value="CCACVL1_13623"/>
</dbReference>
<evidence type="ECO:0000313" key="1">
    <source>
        <dbReference type="EMBL" id="OMO79481.1"/>
    </source>
</evidence>
<reference evidence="1 2" key="1">
    <citation type="submission" date="2013-09" db="EMBL/GenBank/DDBJ databases">
        <title>Corchorus capsularis genome sequencing.</title>
        <authorList>
            <person name="Alam M."/>
            <person name="Haque M.S."/>
            <person name="Islam M.S."/>
            <person name="Emdad E.M."/>
            <person name="Islam M.M."/>
            <person name="Ahmed B."/>
            <person name="Halim A."/>
            <person name="Hossen Q.M.M."/>
            <person name="Hossain M.Z."/>
            <person name="Ahmed R."/>
            <person name="Khan M.M."/>
            <person name="Islam R."/>
            <person name="Rashid M.M."/>
            <person name="Khan S.A."/>
            <person name="Rahman M.S."/>
            <person name="Alam M."/>
        </authorList>
    </citation>
    <scope>NUCLEOTIDE SEQUENCE [LARGE SCALE GENOMIC DNA]</scope>
    <source>
        <strain evidence="2">cv. CVL-1</strain>
        <tissue evidence="1">Whole seedling</tissue>
    </source>
</reference>
<dbReference type="Proteomes" id="UP000188268">
    <property type="component" value="Unassembled WGS sequence"/>
</dbReference>
<evidence type="ECO:0000313" key="2">
    <source>
        <dbReference type="Proteomes" id="UP000188268"/>
    </source>
</evidence>
<proteinExistence type="predicted"/>
<dbReference type="OrthoDB" id="10571353at2759"/>
<gene>
    <name evidence="1" type="ORF">CCACVL1_13623</name>
</gene>
<dbReference type="AlphaFoldDB" id="A0A1R3IAE9"/>
<comment type="caution">
    <text evidence="1">The sequence shown here is derived from an EMBL/GenBank/DDBJ whole genome shotgun (WGS) entry which is preliminary data.</text>
</comment>
<protein>
    <submittedName>
        <fullName evidence="1">Uncharacterized protein</fullName>
    </submittedName>
</protein>
<keyword evidence="2" id="KW-1185">Reference proteome</keyword>
<sequence>MAIVENGESKTETSGKNKRRRLLFLLWCFTSCSCENGRESAIRETSSIAGIIDPILKDFRNSSLVKRKLRSPYILRKI</sequence>